<dbReference type="Proteomes" id="UP000276349">
    <property type="component" value="Unassembled WGS sequence"/>
</dbReference>
<evidence type="ECO:0000313" key="3">
    <source>
        <dbReference type="Proteomes" id="UP000276349"/>
    </source>
</evidence>
<gene>
    <name evidence="2" type="ORF">EKG35_04440</name>
</gene>
<sequence>MKIIRFAIIGLLIGLSSSYTIVTFNLLADSNAPITGKELFEQVIIAAILGIVIGLISLIFKTERFSFTLQLFIHFIVVTICVFAAGNIGEWYDVTSIATIISLLISIVVIYIISWGIALLLQKRDIEEMNLFIQKRRENL</sequence>
<organism evidence="2 3">
    <name type="scientific">Lysinibacillus telephonicus</name>
    <dbReference type="NCBI Taxonomy" id="1714840"/>
    <lineage>
        <taxon>Bacteria</taxon>
        <taxon>Bacillati</taxon>
        <taxon>Bacillota</taxon>
        <taxon>Bacilli</taxon>
        <taxon>Bacillales</taxon>
        <taxon>Bacillaceae</taxon>
        <taxon>Lysinibacillus</taxon>
    </lineage>
</organism>
<keyword evidence="1" id="KW-0472">Membrane</keyword>
<keyword evidence="3" id="KW-1185">Reference proteome</keyword>
<comment type="caution">
    <text evidence="2">The sequence shown here is derived from an EMBL/GenBank/DDBJ whole genome shotgun (WGS) entry which is preliminary data.</text>
</comment>
<name>A0A3S0JRJ9_9BACI</name>
<feature type="transmembrane region" description="Helical" evidence="1">
    <location>
        <begin position="97"/>
        <end position="121"/>
    </location>
</feature>
<keyword evidence="1" id="KW-0812">Transmembrane</keyword>
<proteinExistence type="predicted"/>
<dbReference type="EMBL" id="RXNR01000009">
    <property type="protein sequence ID" value="RTQ94972.1"/>
    <property type="molecule type" value="Genomic_DNA"/>
</dbReference>
<protein>
    <submittedName>
        <fullName evidence="2">DUF3021 domain-containing protein</fullName>
    </submittedName>
</protein>
<dbReference type="AlphaFoldDB" id="A0A3S0JRJ9"/>
<evidence type="ECO:0000313" key="2">
    <source>
        <dbReference type="EMBL" id="RTQ94972.1"/>
    </source>
</evidence>
<keyword evidence="1" id="KW-1133">Transmembrane helix</keyword>
<accession>A0A3S0JRJ9</accession>
<feature type="transmembrane region" description="Helical" evidence="1">
    <location>
        <begin position="67"/>
        <end position="85"/>
    </location>
</feature>
<dbReference type="Pfam" id="PF11457">
    <property type="entry name" value="DUF3021"/>
    <property type="match status" value="1"/>
</dbReference>
<feature type="transmembrane region" description="Helical" evidence="1">
    <location>
        <begin position="42"/>
        <end position="60"/>
    </location>
</feature>
<reference evidence="2 3" key="1">
    <citation type="submission" date="2018-12" db="EMBL/GenBank/DDBJ databases">
        <authorList>
            <person name="Yu L."/>
        </authorList>
    </citation>
    <scope>NUCLEOTIDE SEQUENCE [LARGE SCALE GENOMIC DNA]</scope>
    <source>
        <strain evidence="2 3">S5H2222</strain>
    </source>
</reference>
<dbReference type="InterPro" id="IPR021560">
    <property type="entry name" value="DUF3021"/>
</dbReference>
<evidence type="ECO:0000256" key="1">
    <source>
        <dbReference type="SAM" id="Phobius"/>
    </source>
</evidence>